<dbReference type="InterPro" id="IPR045518">
    <property type="entry name" value="2EXR"/>
</dbReference>
<reference evidence="4" key="1">
    <citation type="submission" date="2023-10" db="EMBL/GenBank/DDBJ databases">
        <authorList>
            <person name="Hackl T."/>
        </authorList>
    </citation>
    <scope>NUCLEOTIDE SEQUENCE</scope>
</reference>
<keyword evidence="5" id="KW-1185">Reference proteome</keyword>
<gene>
    <name evidence="4" type="ORF">KHLLAP_LOCUS11293</name>
</gene>
<organism evidence="4 5">
    <name type="scientific">Anthostomella pinea</name>
    <dbReference type="NCBI Taxonomy" id="933095"/>
    <lineage>
        <taxon>Eukaryota</taxon>
        <taxon>Fungi</taxon>
        <taxon>Dikarya</taxon>
        <taxon>Ascomycota</taxon>
        <taxon>Pezizomycotina</taxon>
        <taxon>Sordariomycetes</taxon>
        <taxon>Xylariomycetidae</taxon>
        <taxon>Xylariales</taxon>
        <taxon>Xylariaceae</taxon>
        <taxon>Anthostomella</taxon>
    </lineage>
</organism>
<keyword evidence="2" id="KW-1133">Transmembrane helix</keyword>
<dbReference type="Pfam" id="PF20150">
    <property type="entry name" value="2EXR"/>
    <property type="match status" value="1"/>
</dbReference>
<protein>
    <submittedName>
        <fullName evidence="4">Uu.00g064500.m01.CDS01</fullName>
    </submittedName>
</protein>
<evidence type="ECO:0000259" key="3">
    <source>
        <dbReference type="Pfam" id="PF20150"/>
    </source>
</evidence>
<dbReference type="Proteomes" id="UP001295740">
    <property type="component" value="Unassembled WGS sequence"/>
</dbReference>
<evidence type="ECO:0000313" key="4">
    <source>
        <dbReference type="EMBL" id="CAJ2510825.1"/>
    </source>
</evidence>
<dbReference type="EMBL" id="CAUWAG010000018">
    <property type="protein sequence ID" value="CAJ2510825.1"/>
    <property type="molecule type" value="Genomic_DNA"/>
</dbReference>
<dbReference type="AlphaFoldDB" id="A0AAI8VU70"/>
<sequence length="330" mass="37468">MSLSKYFTKPTGSRSGSPRDFPQFPRLAQEMQGATWEFAIQASLSLQRIHFDEPPLEDYKRSRVPIIGAGVSLPAVGRACHRARQLALEKYIFLIVCPRIDPKIIHQPLCRETCQSIRQVAISTKGGAMLPILQDAALFPQLRRVLLITETHRVDYRQLLPLWRILPSTRVPTLFHLQEFRVSASFSRLPIEPIDFSMPRAKKFPGKCGPDEVGPRAVNLMRHEWTARLSTPPPTPSRAGLIIPEPELSQQRAVPEFTPCVAILPLVPKVQYARIFLILLIMTVVLTSPFIQFWLLTVNWDVRTKVHSLVMTQMISSLILCLLVFVLIEI</sequence>
<feature type="transmembrane region" description="Helical" evidence="2">
    <location>
        <begin position="308"/>
        <end position="328"/>
    </location>
</feature>
<accession>A0AAI8VU70</accession>
<comment type="caution">
    <text evidence="4">The sequence shown here is derived from an EMBL/GenBank/DDBJ whole genome shotgun (WGS) entry which is preliminary data.</text>
</comment>
<feature type="region of interest" description="Disordered" evidence="1">
    <location>
        <begin position="1"/>
        <end position="22"/>
    </location>
</feature>
<name>A0AAI8VU70_9PEZI</name>
<evidence type="ECO:0000256" key="2">
    <source>
        <dbReference type="SAM" id="Phobius"/>
    </source>
</evidence>
<proteinExistence type="predicted"/>
<evidence type="ECO:0000313" key="5">
    <source>
        <dbReference type="Proteomes" id="UP001295740"/>
    </source>
</evidence>
<feature type="compositionally biased region" description="Polar residues" evidence="1">
    <location>
        <begin position="1"/>
        <end position="16"/>
    </location>
</feature>
<feature type="domain" description="2EXR" evidence="3">
    <location>
        <begin position="21"/>
        <end position="97"/>
    </location>
</feature>
<keyword evidence="2" id="KW-0812">Transmembrane</keyword>
<keyword evidence="2" id="KW-0472">Membrane</keyword>
<feature type="transmembrane region" description="Helical" evidence="2">
    <location>
        <begin position="275"/>
        <end position="296"/>
    </location>
</feature>
<evidence type="ECO:0000256" key="1">
    <source>
        <dbReference type="SAM" id="MobiDB-lite"/>
    </source>
</evidence>